<dbReference type="SUPFAM" id="SSF51045">
    <property type="entry name" value="WW domain"/>
    <property type="match status" value="1"/>
</dbReference>
<dbReference type="PROSITE" id="PS50020">
    <property type="entry name" value="WW_DOMAIN_2"/>
    <property type="match status" value="1"/>
</dbReference>
<evidence type="ECO:0000313" key="3">
    <source>
        <dbReference type="EMBL" id="GMH57878.1"/>
    </source>
</evidence>
<dbReference type="EMBL" id="BRXW01000473">
    <property type="protein sequence ID" value="GMH57878.1"/>
    <property type="molecule type" value="Genomic_DNA"/>
</dbReference>
<accession>A0A9W6ZVH4</accession>
<dbReference type="Gene3D" id="2.20.70.10">
    <property type="match status" value="1"/>
</dbReference>
<feature type="compositionally biased region" description="Pro residues" evidence="1">
    <location>
        <begin position="170"/>
        <end position="184"/>
    </location>
</feature>
<feature type="compositionally biased region" description="Low complexity" evidence="1">
    <location>
        <begin position="185"/>
        <end position="197"/>
    </location>
</feature>
<evidence type="ECO:0000256" key="1">
    <source>
        <dbReference type="SAM" id="MobiDB-lite"/>
    </source>
</evidence>
<dbReference type="InterPro" id="IPR001202">
    <property type="entry name" value="WW_dom"/>
</dbReference>
<evidence type="ECO:0000259" key="2">
    <source>
        <dbReference type="PROSITE" id="PS50020"/>
    </source>
</evidence>
<feature type="compositionally biased region" description="Polar residues" evidence="1">
    <location>
        <begin position="139"/>
        <end position="162"/>
    </location>
</feature>
<evidence type="ECO:0000313" key="4">
    <source>
        <dbReference type="Proteomes" id="UP001165122"/>
    </source>
</evidence>
<reference evidence="4" key="1">
    <citation type="journal article" date="2023" name="Commun. Biol.">
        <title>Genome analysis of Parmales, the sister group of diatoms, reveals the evolutionary specialization of diatoms from phago-mixotrophs to photoautotrophs.</title>
        <authorList>
            <person name="Ban H."/>
            <person name="Sato S."/>
            <person name="Yoshikawa S."/>
            <person name="Yamada K."/>
            <person name="Nakamura Y."/>
            <person name="Ichinomiya M."/>
            <person name="Sato N."/>
            <person name="Blanc-Mathieu R."/>
            <person name="Endo H."/>
            <person name="Kuwata A."/>
            <person name="Ogata H."/>
        </authorList>
    </citation>
    <scope>NUCLEOTIDE SEQUENCE [LARGE SCALE GENOMIC DNA]</scope>
    <source>
        <strain evidence="4">NIES 3700</strain>
    </source>
</reference>
<dbReference type="Pfam" id="PF00397">
    <property type="entry name" value="WW"/>
    <property type="match status" value="1"/>
</dbReference>
<organism evidence="3 4">
    <name type="scientific">Triparma laevis f. longispina</name>
    <dbReference type="NCBI Taxonomy" id="1714387"/>
    <lineage>
        <taxon>Eukaryota</taxon>
        <taxon>Sar</taxon>
        <taxon>Stramenopiles</taxon>
        <taxon>Ochrophyta</taxon>
        <taxon>Bolidophyceae</taxon>
        <taxon>Parmales</taxon>
        <taxon>Triparmaceae</taxon>
        <taxon>Triparma</taxon>
    </lineage>
</organism>
<feature type="compositionally biased region" description="Low complexity" evidence="1">
    <location>
        <begin position="116"/>
        <end position="131"/>
    </location>
</feature>
<sequence>MPFAKSRIVADMRIILMEIEEKHIMNTKYQFFGEARGPLTLHDIAREQQLEFSSGLLGRSDLARYNSSDSSIAEEGKGNNPLQIEMTPMAVKNGAEHGKAHIARAEHFKQEYKARSSSSSSSSSKSKSMSKATGKATVPSPTTTVLATSTSPQILLGNTHNNPPLGLTAPPAPPLPPPPPPAPLPTTTLAPSTSLLGNTPPPGLTPPPPPPPTPPTPTPPAPTTPDPWISETDANGKLYYIHRETNEAVWEKP</sequence>
<dbReference type="AlphaFoldDB" id="A0A9W6ZVH4"/>
<feature type="region of interest" description="Disordered" evidence="1">
    <location>
        <begin position="110"/>
        <end position="235"/>
    </location>
</feature>
<feature type="compositionally biased region" description="Pro residues" evidence="1">
    <location>
        <begin position="199"/>
        <end position="225"/>
    </location>
</feature>
<keyword evidence="4" id="KW-1185">Reference proteome</keyword>
<gene>
    <name evidence="3" type="ORF">TrLO_g13686</name>
</gene>
<protein>
    <recommendedName>
        <fullName evidence="2">WW domain-containing protein</fullName>
    </recommendedName>
</protein>
<dbReference type="InterPro" id="IPR036020">
    <property type="entry name" value="WW_dom_sf"/>
</dbReference>
<name>A0A9W6ZVH4_9STRA</name>
<comment type="caution">
    <text evidence="3">The sequence shown here is derived from an EMBL/GenBank/DDBJ whole genome shotgun (WGS) entry which is preliminary data.</text>
</comment>
<proteinExistence type="predicted"/>
<dbReference type="CDD" id="cd00201">
    <property type="entry name" value="WW"/>
    <property type="match status" value="1"/>
</dbReference>
<feature type="domain" description="WW" evidence="2">
    <location>
        <begin position="222"/>
        <end position="253"/>
    </location>
</feature>
<dbReference type="Proteomes" id="UP001165122">
    <property type="component" value="Unassembled WGS sequence"/>
</dbReference>